<feature type="compositionally biased region" description="Basic residues" evidence="7">
    <location>
        <begin position="448"/>
        <end position="457"/>
    </location>
</feature>
<feature type="compositionally biased region" description="Basic and acidic residues" evidence="7">
    <location>
        <begin position="58"/>
        <end position="69"/>
    </location>
</feature>
<keyword evidence="4" id="KW-0378">Hydrolase</keyword>
<dbReference type="InterPro" id="IPR016197">
    <property type="entry name" value="Chromo-like_dom_sf"/>
</dbReference>
<dbReference type="Pfam" id="PF00176">
    <property type="entry name" value="SNF2-rel_dom"/>
    <property type="match status" value="1"/>
</dbReference>
<comment type="subcellular location">
    <subcellularLocation>
        <location evidence="1">Nucleus</location>
    </subcellularLocation>
</comment>
<feature type="compositionally biased region" description="Basic and acidic residues" evidence="7">
    <location>
        <begin position="1625"/>
        <end position="1636"/>
    </location>
</feature>
<dbReference type="PROSITE" id="PS50013">
    <property type="entry name" value="CHROMO_2"/>
    <property type="match status" value="1"/>
</dbReference>
<dbReference type="PROSITE" id="PS51192">
    <property type="entry name" value="HELICASE_ATP_BIND_1"/>
    <property type="match status" value="1"/>
</dbReference>
<dbReference type="InterPro" id="IPR056342">
    <property type="entry name" value="HTH_CHD6-9"/>
</dbReference>
<gene>
    <name evidence="11" type="ORF">PSACC_02949</name>
</gene>
<feature type="compositionally biased region" description="Basic and acidic residues" evidence="7">
    <location>
        <begin position="610"/>
        <end position="621"/>
    </location>
</feature>
<feature type="region of interest" description="Disordered" evidence="7">
    <location>
        <begin position="1752"/>
        <end position="1781"/>
    </location>
</feature>
<dbReference type="SUPFAM" id="SSF52540">
    <property type="entry name" value="P-loop containing nucleoside triphosphate hydrolases"/>
    <property type="match status" value="2"/>
</dbReference>
<feature type="compositionally biased region" description="Low complexity" evidence="7">
    <location>
        <begin position="17"/>
        <end position="29"/>
    </location>
</feature>
<evidence type="ECO:0000259" key="8">
    <source>
        <dbReference type="PROSITE" id="PS50013"/>
    </source>
</evidence>
<evidence type="ECO:0000256" key="7">
    <source>
        <dbReference type="SAM" id="MobiDB-lite"/>
    </source>
</evidence>
<dbReference type="GO" id="GO:0010468">
    <property type="term" value="P:regulation of gene expression"/>
    <property type="evidence" value="ECO:0007669"/>
    <property type="project" value="TreeGrafter"/>
</dbReference>
<protein>
    <submittedName>
        <fullName evidence="11">Uncharacterized protein</fullName>
    </submittedName>
</protein>
<feature type="compositionally biased region" description="Basic residues" evidence="7">
    <location>
        <begin position="102"/>
        <end position="116"/>
    </location>
</feature>
<dbReference type="InterPro" id="IPR014001">
    <property type="entry name" value="Helicase_ATP-bd"/>
</dbReference>
<dbReference type="InterPro" id="IPR023780">
    <property type="entry name" value="Chromo_domain"/>
</dbReference>
<name>A0A2H9THX5_9FUNG</name>
<feature type="compositionally biased region" description="Basic and acidic residues" evidence="7">
    <location>
        <begin position="472"/>
        <end position="481"/>
    </location>
</feature>
<feature type="region of interest" description="Disordered" evidence="7">
    <location>
        <begin position="1809"/>
        <end position="1854"/>
    </location>
</feature>
<dbReference type="GO" id="GO:0005524">
    <property type="term" value="F:ATP binding"/>
    <property type="evidence" value="ECO:0007669"/>
    <property type="project" value="UniProtKB-KW"/>
</dbReference>
<dbReference type="SUPFAM" id="SSF54160">
    <property type="entry name" value="Chromo domain-like"/>
    <property type="match status" value="2"/>
</dbReference>
<feature type="region of interest" description="Disordered" evidence="7">
    <location>
        <begin position="610"/>
        <end position="633"/>
    </location>
</feature>
<feature type="compositionally biased region" description="Acidic residues" evidence="7">
    <location>
        <begin position="70"/>
        <end position="82"/>
    </location>
</feature>
<feature type="region of interest" description="Disordered" evidence="7">
    <location>
        <begin position="1"/>
        <end position="170"/>
    </location>
</feature>
<dbReference type="Pfam" id="PF00385">
    <property type="entry name" value="Chromo"/>
    <property type="match status" value="1"/>
</dbReference>
<evidence type="ECO:0000256" key="1">
    <source>
        <dbReference type="ARBA" id="ARBA00004123"/>
    </source>
</evidence>
<keyword evidence="12" id="KW-1185">Reference proteome</keyword>
<dbReference type="EMBL" id="MTSL01000184">
    <property type="protein sequence ID" value="PJF17230.1"/>
    <property type="molecule type" value="Genomic_DNA"/>
</dbReference>
<proteinExistence type="predicted"/>
<evidence type="ECO:0000256" key="3">
    <source>
        <dbReference type="ARBA" id="ARBA00022741"/>
    </source>
</evidence>
<dbReference type="GO" id="GO:0000785">
    <property type="term" value="C:chromatin"/>
    <property type="evidence" value="ECO:0007669"/>
    <property type="project" value="TreeGrafter"/>
</dbReference>
<dbReference type="Pfam" id="PF23078">
    <property type="entry name" value="HTH_CHD6-9"/>
    <property type="match status" value="1"/>
</dbReference>
<dbReference type="GO" id="GO:0042393">
    <property type="term" value="F:histone binding"/>
    <property type="evidence" value="ECO:0007669"/>
    <property type="project" value="TreeGrafter"/>
</dbReference>
<dbReference type="GO" id="GO:0005634">
    <property type="term" value="C:nucleus"/>
    <property type="evidence" value="ECO:0007669"/>
    <property type="project" value="UniProtKB-SubCell"/>
</dbReference>
<evidence type="ECO:0000256" key="2">
    <source>
        <dbReference type="ARBA" id="ARBA00022737"/>
    </source>
</evidence>
<dbReference type="GO" id="GO:0003682">
    <property type="term" value="F:chromatin binding"/>
    <property type="evidence" value="ECO:0007669"/>
    <property type="project" value="TreeGrafter"/>
</dbReference>
<sequence>MSEVPAPGGGGMVDSASSSSSSSSRISIRIPRKVVSGEVSGLQSLAESTSSESLSRTGDNREGVDKTEKEEESANEGAEESANDNKKGEKDDEGNSGEESRKKSKKLKPPRGRKRRGQDDSEESAYSEASDDEDEETESEEVYSDEESDETVDEDEDNDEEWDNSRKKYVRKESFGAYSGPRNYNPPMSIPFQYASMGYGPIQPLPPSMANIPMFANLKPATAPGTGIAAGSAAGAGPVTDGTGSVDGAAAGSTSVPSESAAPKPVTPQLTPAQLQELAKSTISMLANATQDGKPLIPRAADGTAAAPTSELKETLTTILASPQWRAALLQKLQMNRAVSAEQAARLGLRPAAPMPIAPLQYGVPMMRPLMRPMPVNHYHQPRPKPPKKKKRASPAVDVDEVPIASRRERRSARQAVDYSKFFNEGAEDDEESPSEEEEGDGEERVPKAPRIRRVVRSRQDSEDEHDEDDERVMRSSRTSDDVGVEKILAHRIVNGNDEFLVKFHNLSYIHTEWIGREEMMQESSGSNRIKRFLSKPLSERHYLENHPFNPEYTQIERIVHGWDHPDEHDPSIQSSSYLVKWVNLPYSEATWEKKASVLELPEGEDRLKEFSSRPTLEQRRTKTVPAGWRPDRSEYQNMTESPIYKGENSLRPYQLEGVNWLVYCWTNRQSCIIADEMDLNVIVYHGNIPSRDVMSEYEFHYKTSDDKPVPNFWKFDVMITTYEMALAGFEHLQPIVWRAAIFDEAHRLKNRMSKATETLKALQIEHKVLLTGTPLQNNIEELWSLLNFLQPHRFFSESQFKVEYGNLQRSEDVIKLQELLKPLMLRRLKEDVEKSIPVKEETVVEVELTSLQKRYYRAILERNFAFLTKGCRGTNAPNLINAMMELRKCCIHPYLIKGAEDRIVAECAANSPEEQMHCMVQASGKLVLVDKLLRRLRENGHKVLIFSQMTRCLDLLTDYLRWREYPFERIDGAIKGESRQAAIDRFGNPEIDSFVFLLCTRAGGVGINLTAADTVVIFDSDWNPQNDIQAQARCHRIGQTKSVKVYRLLTRNTYEREMFDKAGLKLGLDQAVLRKILPDETLEGATHNPQLSKKEVETLLKKGAYGLLMENDEDSIKFCEEDIDQILARRTTVIRHEGGKAQTAEGGSIFSKASFAATADDMDIDIDDPNFWELWARRLDLDPRQLLSSSGVVVDEPRIKRQARRLRAEDLALAEMERTLNDTIANSMDESGTAGEPQIWTSGERARFIMELARIGIHRQEEMVAKFPGRGKNDLIACARAVIKVCLEAVEASDDTRLREDNEKLLLAHLDFDRSAVDEVVDDQTGNIDMAAAEMQNDDLAEPTVPQSREFSKADIPFSGASRRQIFEFRSFLREAPSELLDMLKANAKSILLRLQLLDFIRQLVEGHATVAKKTRKGAADEMEYHLPVPNVAGSAPVKGWGKNEDETMVVEIYKHGFGRYDKVREAISEEYTSDEAWPTESVLEDRLKKVVLAMEKRTQAAAKLAIQAMNANEGGRRRTNTYGDDDDEMYEEEYTADRRQSRGGGATKKKPAQLNTRWSKRDRGEFQRVVMAYGLPLEKSHGRRDWSTFKELGSFANTIMKADDRAFDEYCDMFVKGCKAVADKRTTRGRRQEEPEPAEDNDDEAYEDTTGNAAGSKGPLPLIPVERAKKALARIEVLNKLRLQVLTLDKLETFFERSRRTSGLPMWWQTPAHDIALLRAVGKYGFGRWDLVVMDEKLSFRSIYESSHPEAFSGAGAEETTEPAIRGKRRKPVTKETPSGMQVDLTRMEWPGEHILTRRVESLVETALNEERRRAEPEAETPKKRKAAKSETPVSKRKRGSPRQRTMLDYAV</sequence>
<accession>A0A2H9THX5</accession>
<evidence type="ECO:0000256" key="5">
    <source>
        <dbReference type="ARBA" id="ARBA00022840"/>
    </source>
</evidence>
<evidence type="ECO:0000259" key="10">
    <source>
        <dbReference type="PROSITE" id="PS51194"/>
    </source>
</evidence>
<dbReference type="InterPro" id="IPR001650">
    <property type="entry name" value="Helicase_C-like"/>
</dbReference>
<dbReference type="Gene3D" id="3.40.50.300">
    <property type="entry name" value="P-loop containing nucleotide triphosphate hydrolases"/>
    <property type="match status" value="1"/>
</dbReference>
<dbReference type="GO" id="GO:0140658">
    <property type="term" value="F:ATP-dependent chromatin remodeler activity"/>
    <property type="evidence" value="ECO:0007669"/>
    <property type="project" value="TreeGrafter"/>
</dbReference>
<dbReference type="OrthoDB" id="5857104at2759"/>
<dbReference type="FunFam" id="3.40.50.300:FF:000015">
    <property type="entry name" value="chromodomain-helicase-DNA-binding protein 9 isoform X1"/>
    <property type="match status" value="1"/>
</dbReference>
<feature type="compositionally biased region" description="Low complexity" evidence="7">
    <location>
        <begin position="44"/>
        <end position="55"/>
    </location>
</feature>
<dbReference type="STRING" id="1246581.A0A2H9THX5"/>
<evidence type="ECO:0000256" key="4">
    <source>
        <dbReference type="ARBA" id="ARBA00022801"/>
    </source>
</evidence>
<dbReference type="SMART" id="SM00487">
    <property type="entry name" value="DEXDc"/>
    <property type="match status" value="1"/>
</dbReference>
<evidence type="ECO:0000313" key="11">
    <source>
        <dbReference type="EMBL" id="PJF17230.1"/>
    </source>
</evidence>
<dbReference type="InterPro" id="IPR027417">
    <property type="entry name" value="P-loop_NTPase"/>
</dbReference>
<dbReference type="GO" id="GO:0016887">
    <property type="term" value="F:ATP hydrolysis activity"/>
    <property type="evidence" value="ECO:0007669"/>
    <property type="project" value="TreeGrafter"/>
</dbReference>
<dbReference type="Proteomes" id="UP000240830">
    <property type="component" value="Unassembled WGS sequence"/>
</dbReference>
<feature type="compositionally biased region" description="Low complexity" evidence="7">
    <location>
        <begin position="230"/>
        <end position="240"/>
    </location>
</feature>
<dbReference type="InterPro" id="IPR000953">
    <property type="entry name" value="Chromo/chromo_shadow_dom"/>
</dbReference>
<feature type="compositionally biased region" description="Basic and acidic residues" evidence="7">
    <location>
        <begin position="1811"/>
        <end position="1824"/>
    </location>
</feature>
<keyword evidence="5" id="KW-0067">ATP-binding</keyword>
<dbReference type="Pfam" id="PF00271">
    <property type="entry name" value="Helicase_C"/>
    <property type="match status" value="1"/>
</dbReference>
<dbReference type="PANTHER" id="PTHR45623:SF11">
    <property type="entry name" value="KISMET, ISOFORM C"/>
    <property type="match status" value="1"/>
</dbReference>
<keyword evidence="3" id="KW-0547">Nucleotide-binding</keyword>
<feature type="region of interest" description="Disordered" evidence="7">
    <location>
        <begin position="373"/>
        <end position="481"/>
    </location>
</feature>
<dbReference type="PANTHER" id="PTHR45623">
    <property type="entry name" value="CHROMODOMAIN-HELICASE-DNA-BINDING PROTEIN 3-RELATED-RELATED"/>
    <property type="match status" value="1"/>
</dbReference>
<dbReference type="InterPro" id="IPR000330">
    <property type="entry name" value="SNF2_N"/>
</dbReference>
<feature type="compositionally biased region" description="Acidic residues" evidence="7">
    <location>
        <begin position="1637"/>
        <end position="1649"/>
    </location>
</feature>
<feature type="region of interest" description="Disordered" evidence="7">
    <location>
        <begin position="1625"/>
        <end position="1662"/>
    </location>
</feature>
<keyword evidence="2" id="KW-0677">Repeat</keyword>
<feature type="region of interest" description="Disordered" evidence="7">
    <location>
        <begin position="230"/>
        <end position="267"/>
    </location>
</feature>
<feature type="domain" description="Helicase ATP-binding" evidence="9">
    <location>
        <begin position="715"/>
        <end position="793"/>
    </location>
</feature>
<reference evidence="11 12" key="1">
    <citation type="submission" date="2016-10" db="EMBL/GenBank/DDBJ databases">
        <title>The genome of Paramicrosporidium saccamoebae is the missing link in understanding Cryptomycota and Microsporidia evolution.</title>
        <authorList>
            <person name="Quandt C.A."/>
            <person name="Beaudet D."/>
            <person name="Corsaro D."/>
            <person name="Michel R."/>
            <person name="Corradi N."/>
            <person name="James T."/>
        </authorList>
    </citation>
    <scope>NUCLEOTIDE SEQUENCE [LARGE SCALE GENOMIC DNA]</scope>
    <source>
        <strain evidence="11 12">KSL3</strain>
    </source>
</reference>
<evidence type="ECO:0000313" key="12">
    <source>
        <dbReference type="Proteomes" id="UP000240830"/>
    </source>
</evidence>
<feature type="region of interest" description="Disordered" evidence="7">
    <location>
        <begin position="1536"/>
        <end position="1559"/>
    </location>
</feature>
<feature type="domain" description="Chromo" evidence="8">
    <location>
        <begin position="554"/>
        <end position="623"/>
    </location>
</feature>
<feature type="compositionally biased region" description="Acidic residues" evidence="7">
    <location>
        <begin position="120"/>
        <end position="162"/>
    </location>
</feature>
<dbReference type="PROSITE" id="PS51194">
    <property type="entry name" value="HELICASE_CTER"/>
    <property type="match status" value="1"/>
</dbReference>
<dbReference type="Gene3D" id="3.40.50.10810">
    <property type="entry name" value="Tandem AAA-ATPase domain"/>
    <property type="match status" value="2"/>
</dbReference>
<dbReference type="CDD" id="cd18793">
    <property type="entry name" value="SF2_C_SNF"/>
    <property type="match status" value="1"/>
</dbReference>
<dbReference type="GO" id="GO:0003677">
    <property type="term" value="F:DNA binding"/>
    <property type="evidence" value="ECO:0007669"/>
    <property type="project" value="TreeGrafter"/>
</dbReference>
<dbReference type="InterPro" id="IPR038718">
    <property type="entry name" value="SNF2-like_sf"/>
</dbReference>
<feature type="domain" description="Helicase C-terminal" evidence="10">
    <location>
        <begin position="929"/>
        <end position="1098"/>
    </location>
</feature>
<dbReference type="SMART" id="SM00298">
    <property type="entry name" value="CHROMO"/>
    <property type="match status" value="2"/>
</dbReference>
<dbReference type="SMART" id="SM00490">
    <property type="entry name" value="HELICc"/>
    <property type="match status" value="1"/>
</dbReference>
<dbReference type="Gene3D" id="1.10.10.60">
    <property type="entry name" value="Homeodomain-like"/>
    <property type="match status" value="2"/>
</dbReference>
<feature type="non-terminal residue" evidence="11">
    <location>
        <position position="1854"/>
    </location>
</feature>
<feature type="compositionally biased region" description="Acidic residues" evidence="7">
    <location>
        <begin position="462"/>
        <end position="471"/>
    </location>
</feature>
<keyword evidence="6" id="KW-0539">Nucleus</keyword>
<evidence type="ECO:0000259" key="9">
    <source>
        <dbReference type="PROSITE" id="PS51192"/>
    </source>
</evidence>
<dbReference type="Gene3D" id="2.40.50.40">
    <property type="match status" value="2"/>
</dbReference>
<feature type="compositionally biased region" description="Basic residues" evidence="7">
    <location>
        <begin position="380"/>
        <end position="393"/>
    </location>
</feature>
<feature type="compositionally biased region" description="Acidic residues" evidence="7">
    <location>
        <begin position="426"/>
        <end position="442"/>
    </location>
</feature>
<dbReference type="InterPro" id="IPR049730">
    <property type="entry name" value="SNF2/RAD54-like_C"/>
</dbReference>
<evidence type="ECO:0000256" key="6">
    <source>
        <dbReference type="ARBA" id="ARBA00023242"/>
    </source>
</evidence>
<organism evidence="11 12">
    <name type="scientific">Paramicrosporidium saccamoebae</name>
    <dbReference type="NCBI Taxonomy" id="1246581"/>
    <lineage>
        <taxon>Eukaryota</taxon>
        <taxon>Fungi</taxon>
        <taxon>Fungi incertae sedis</taxon>
        <taxon>Cryptomycota</taxon>
        <taxon>Cryptomycota incertae sedis</taxon>
        <taxon>Paramicrosporidium</taxon>
    </lineage>
</organism>
<comment type="caution">
    <text evidence="11">The sequence shown here is derived from an EMBL/GenBank/DDBJ whole genome shotgun (WGS) entry which is preliminary data.</text>
</comment>